<feature type="transmembrane region" description="Helical" evidence="1">
    <location>
        <begin position="84"/>
        <end position="104"/>
    </location>
</feature>
<dbReference type="Proteomes" id="UP000320653">
    <property type="component" value="Unassembled WGS sequence"/>
</dbReference>
<keyword evidence="3" id="KW-1185">Reference proteome</keyword>
<keyword evidence="1" id="KW-0472">Membrane</keyword>
<dbReference type="EMBL" id="VIWP01000003">
    <property type="protein sequence ID" value="TWF55053.1"/>
    <property type="molecule type" value="Genomic_DNA"/>
</dbReference>
<reference evidence="2 3" key="1">
    <citation type="submission" date="2019-06" db="EMBL/GenBank/DDBJ databases">
        <title>Sorghum-associated microbial communities from plants grown in Nebraska, USA.</title>
        <authorList>
            <person name="Schachtman D."/>
        </authorList>
    </citation>
    <scope>NUCLEOTIDE SEQUENCE [LARGE SCALE GENOMIC DNA]</scope>
    <source>
        <strain evidence="2 3">1225</strain>
    </source>
</reference>
<sequence>MKIALPLGVSLGLMGVMIMLSLGMWQALPPGTQLPYHFGLGGEAGPTAPALLTLSILPAVGLLVTAVFALGARIDRRVASSQGTYLLVWLITLLVIALAQGLIIRHALFSLHA</sequence>
<evidence type="ECO:0000256" key="1">
    <source>
        <dbReference type="SAM" id="Phobius"/>
    </source>
</evidence>
<proteinExistence type="predicted"/>
<evidence type="ECO:0008006" key="4">
    <source>
        <dbReference type="Google" id="ProtNLM"/>
    </source>
</evidence>
<dbReference type="RefSeq" id="WP_145637919.1">
    <property type="nucleotide sequence ID" value="NZ_VIWP01000003.1"/>
</dbReference>
<feature type="transmembrane region" description="Helical" evidence="1">
    <location>
        <begin position="48"/>
        <end position="72"/>
    </location>
</feature>
<evidence type="ECO:0000313" key="3">
    <source>
        <dbReference type="Proteomes" id="UP000320653"/>
    </source>
</evidence>
<organism evidence="2 3">
    <name type="scientific">Neorhizobium alkalisoli</name>
    <dbReference type="NCBI Taxonomy" id="528178"/>
    <lineage>
        <taxon>Bacteria</taxon>
        <taxon>Pseudomonadati</taxon>
        <taxon>Pseudomonadota</taxon>
        <taxon>Alphaproteobacteria</taxon>
        <taxon>Hyphomicrobiales</taxon>
        <taxon>Rhizobiaceae</taxon>
        <taxon>Rhizobium/Agrobacterium group</taxon>
        <taxon>Neorhizobium</taxon>
    </lineage>
</organism>
<feature type="transmembrane region" description="Helical" evidence="1">
    <location>
        <begin position="7"/>
        <end position="28"/>
    </location>
</feature>
<keyword evidence="1" id="KW-0812">Transmembrane</keyword>
<gene>
    <name evidence="2" type="ORF">FHW37_103927</name>
</gene>
<accession>A0A561QXI1</accession>
<keyword evidence="1" id="KW-1133">Transmembrane helix</keyword>
<name>A0A561QXI1_9HYPH</name>
<dbReference type="OrthoDB" id="8371128at2"/>
<protein>
    <recommendedName>
        <fullName evidence="4">DUF1648 domain-containing protein</fullName>
    </recommendedName>
</protein>
<comment type="caution">
    <text evidence="2">The sequence shown here is derived from an EMBL/GenBank/DDBJ whole genome shotgun (WGS) entry which is preliminary data.</text>
</comment>
<evidence type="ECO:0000313" key="2">
    <source>
        <dbReference type="EMBL" id="TWF55053.1"/>
    </source>
</evidence>
<dbReference type="AlphaFoldDB" id="A0A561QXI1"/>